<dbReference type="SUPFAM" id="SSF53850">
    <property type="entry name" value="Periplasmic binding protein-like II"/>
    <property type="match status" value="1"/>
</dbReference>
<dbReference type="STRING" id="1403537.Q428_12825"/>
<dbReference type="AlphaFoldDB" id="A0A017RSV5"/>
<protein>
    <submittedName>
        <fullName evidence="6">Iron deficiency-induced protein A</fullName>
    </submittedName>
</protein>
<dbReference type="GO" id="GO:0006826">
    <property type="term" value="P:iron ion transport"/>
    <property type="evidence" value="ECO:0007669"/>
    <property type="project" value="UniProtKB-KW"/>
</dbReference>
<dbReference type="Proteomes" id="UP000019681">
    <property type="component" value="Unassembled WGS sequence"/>
</dbReference>
<dbReference type="GO" id="GO:0030288">
    <property type="term" value="C:outer membrane-bounded periplasmic space"/>
    <property type="evidence" value="ECO:0007669"/>
    <property type="project" value="TreeGrafter"/>
</dbReference>
<organism evidence="6 7">
    <name type="scientific">Fervidicella metallireducens AeB</name>
    <dbReference type="NCBI Taxonomy" id="1403537"/>
    <lineage>
        <taxon>Bacteria</taxon>
        <taxon>Bacillati</taxon>
        <taxon>Bacillota</taxon>
        <taxon>Clostridia</taxon>
        <taxon>Eubacteriales</taxon>
        <taxon>Clostridiaceae</taxon>
        <taxon>Fervidicella</taxon>
    </lineage>
</organism>
<keyword evidence="4" id="KW-0479">Metal-binding</keyword>
<keyword evidence="7" id="KW-1185">Reference proteome</keyword>
<name>A0A017RSV5_9CLOT</name>
<feature type="binding site" evidence="4">
    <location>
        <position position="236"/>
    </location>
    <ligand>
        <name>Fe cation</name>
        <dbReference type="ChEBI" id="CHEBI:24875"/>
    </ligand>
</feature>
<dbReference type="PROSITE" id="PS51257">
    <property type="entry name" value="PROKAR_LIPOPROTEIN"/>
    <property type="match status" value="1"/>
</dbReference>
<evidence type="ECO:0000256" key="1">
    <source>
        <dbReference type="ARBA" id="ARBA00008520"/>
    </source>
</evidence>
<dbReference type="OrthoDB" id="9769319at2"/>
<comment type="similarity">
    <text evidence="1">Belongs to the bacterial solute-binding protein 1 family.</text>
</comment>
<evidence type="ECO:0000313" key="7">
    <source>
        <dbReference type="Proteomes" id="UP000019681"/>
    </source>
</evidence>
<gene>
    <name evidence="6" type="ORF">Q428_12825</name>
</gene>
<keyword evidence="2" id="KW-0406">Ion transport</keyword>
<keyword evidence="2" id="KW-0813">Transport</keyword>
<feature type="binding site" evidence="4">
    <location>
        <position position="235"/>
    </location>
    <ligand>
        <name>Fe cation</name>
        <dbReference type="ChEBI" id="CHEBI:24875"/>
    </ligand>
</feature>
<accession>A0A017RSV5</accession>
<dbReference type="InterPro" id="IPR026045">
    <property type="entry name" value="Ferric-bd"/>
</dbReference>
<keyword evidence="3 5" id="KW-0732">Signal</keyword>
<feature type="binding site" evidence="4">
    <location>
        <position position="48"/>
    </location>
    <ligand>
        <name>Fe cation</name>
        <dbReference type="ChEBI" id="CHEBI:24875"/>
    </ligand>
</feature>
<dbReference type="InterPro" id="IPR006059">
    <property type="entry name" value="SBP"/>
</dbReference>
<proteinExistence type="inferred from homology"/>
<feature type="signal peptide" evidence="5">
    <location>
        <begin position="1"/>
        <end position="22"/>
    </location>
</feature>
<evidence type="ECO:0000256" key="3">
    <source>
        <dbReference type="ARBA" id="ARBA00022729"/>
    </source>
</evidence>
<comment type="caution">
    <text evidence="6">The sequence shown here is derived from an EMBL/GenBank/DDBJ whole genome shotgun (WGS) entry which is preliminary data.</text>
</comment>
<keyword evidence="2" id="KW-0410">Iron transport</keyword>
<dbReference type="PANTHER" id="PTHR30006:SF15">
    <property type="entry name" value="IRON-UTILIZATION PERIPLASMIC PROTEIN"/>
    <property type="match status" value="1"/>
</dbReference>
<dbReference type="CDD" id="cd13542">
    <property type="entry name" value="PBP2_FutA1_ilke"/>
    <property type="match status" value="1"/>
</dbReference>
<sequence length="354" mass="39299">MNRKIKLLSITSALLLSASIFAGCAKTAEEKAPAQQKEQVVNVYSDRHYDTDKKLYEEFAKKTGIKVNVVEGKSDELIERLAREGQDTQADILITADAGRLHKAKEQGLLQSFSSDIVNNNIPQNLRDKDNTWAALTVRARVIVYSKDRVKPSDLSTYEALTDAKWKGKVLTRSSTNIYNQSLLASMIESNGKEKAKEWAKGLVQNFAREPEGNDRDQVKAIAAGVGDVAIVNTYYIGKMLNSQDQEEVNAAKKVGVFFPNQDTTGTHVNISGAGLTKASKNKENAIKLIEFLTSEEAQKLFAEANFEYPANPKVEAAELLKSWGDFKRQNIEISKLGEHNKAAVEIFNEIGWK</sequence>
<dbReference type="PANTHER" id="PTHR30006">
    <property type="entry name" value="THIAMINE-BINDING PERIPLASMIC PROTEIN-RELATED"/>
    <property type="match status" value="1"/>
</dbReference>
<reference evidence="6 7" key="1">
    <citation type="journal article" date="2014" name="Genome Announc.">
        <title>Draft Genome Sequence of Fervidicella metallireducens Strain AeBT, an Iron-Reducing Thermoanaerobe from the Great Artesian Basin.</title>
        <authorList>
            <person name="Patel B.K."/>
        </authorList>
    </citation>
    <scope>NUCLEOTIDE SEQUENCE [LARGE SCALE GENOMIC DNA]</scope>
    <source>
        <strain evidence="6 7">AeB</strain>
    </source>
</reference>
<evidence type="ECO:0000313" key="6">
    <source>
        <dbReference type="EMBL" id="EYE87519.1"/>
    </source>
</evidence>
<feature type="chain" id="PRO_5039615453" evidence="5">
    <location>
        <begin position="23"/>
        <end position="354"/>
    </location>
</feature>
<dbReference type="Pfam" id="PF13416">
    <property type="entry name" value="SBP_bac_8"/>
    <property type="match status" value="1"/>
</dbReference>
<dbReference type="GO" id="GO:0046872">
    <property type="term" value="F:metal ion binding"/>
    <property type="evidence" value="ECO:0007669"/>
    <property type="project" value="UniProtKB-KW"/>
</dbReference>
<dbReference type="PIRSF" id="PIRSF002825">
    <property type="entry name" value="CfbpA"/>
    <property type="match status" value="1"/>
</dbReference>
<evidence type="ECO:0000256" key="2">
    <source>
        <dbReference type="ARBA" id="ARBA00022496"/>
    </source>
</evidence>
<keyword evidence="4" id="KW-0408">Iron</keyword>
<evidence type="ECO:0000256" key="5">
    <source>
        <dbReference type="SAM" id="SignalP"/>
    </source>
</evidence>
<dbReference type="EMBL" id="AZQP01000051">
    <property type="protein sequence ID" value="EYE87519.1"/>
    <property type="molecule type" value="Genomic_DNA"/>
</dbReference>
<dbReference type="Gene3D" id="3.40.190.10">
    <property type="entry name" value="Periplasmic binding protein-like II"/>
    <property type="match status" value="2"/>
</dbReference>
<evidence type="ECO:0000256" key="4">
    <source>
        <dbReference type="PIRSR" id="PIRSR002825-1"/>
    </source>
</evidence>
<dbReference type="RefSeq" id="WP_035381307.1">
    <property type="nucleotide sequence ID" value="NZ_AZQP01000051.1"/>
</dbReference>